<dbReference type="GO" id="GO:0070006">
    <property type="term" value="F:metalloaminopeptidase activity"/>
    <property type="evidence" value="ECO:0007669"/>
    <property type="project" value="UniProtKB-UniRule"/>
</dbReference>
<proteinExistence type="inferred from homology"/>
<dbReference type="PANTHER" id="PTHR43330">
    <property type="entry name" value="METHIONINE AMINOPEPTIDASE"/>
    <property type="match status" value="1"/>
</dbReference>
<dbReference type="CDD" id="cd01086">
    <property type="entry name" value="MetAP1"/>
    <property type="match status" value="1"/>
</dbReference>
<dbReference type="Proteomes" id="UP000177803">
    <property type="component" value="Unassembled WGS sequence"/>
</dbReference>
<evidence type="ECO:0000256" key="5">
    <source>
        <dbReference type="ARBA" id="ARBA00022801"/>
    </source>
</evidence>
<dbReference type="EMBL" id="MFQR01000012">
    <property type="protein sequence ID" value="OGH84609.1"/>
    <property type="molecule type" value="Genomic_DNA"/>
</dbReference>
<feature type="binding site" evidence="6">
    <location>
        <position position="246"/>
    </location>
    <ligand>
        <name>a divalent metal cation</name>
        <dbReference type="ChEBI" id="CHEBI:60240"/>
        <label>2</label>
        <note>catalytic</note>
    </ligand>
</feature>
<feature type="domain" description="Peptidase M24" evidence="8">
    <location>
        <begin position="11"/>
        <end position="253"/>
    </location>
</feature>
<evidence type="ECO:0000256" key="3">
    <source>
        <dbReference type="ARBA" id="ARBA00022670"/>
    </source>
</evidence>
<dbReference type="PANTHER" id="PTHR43330:SF27">
    <property type="entry name" value="METHIONINE AMINOPEPTIDASE"/>
    <property type="match status" value="1"/>
</dbReference>
<feature type="binding site" evidence="6">
    <location>
        <position position="100"/>
    </location>
    <ligand>
        <name>a divalent metal cation</name>
        <dbReference type="ChEBI" id="CHEBI:60240"/>
        <label>1</label>
    </ligand>
</feature>
<evidence type="ECO:0000256" key="2">
    <source>
        <dbReference type="ARBA" id="ARBA00022438"/>
    </source>
</evidence>
<comment type="subunit">
    <text evidence="6">Monomer.</text>
</comment>
<organism evidence="9 10">
    <name type="scientific">Candidatus Magasanikbacteria bacterium RIFOXYA2_FULL_44_8</name>
    <dbReference type="NCBI Taxonomy" id="1798696"/>
    <lineage>
        <taxon>Bacteria</taxon>
        <taxon>Candidatus Magasanikiibacteriota</taxon>
    </lineage>
</organism>
<feature type="binding site" evidence="6">
    <location>
        <position position="82"/>
    </location>
    <ligand>
        <name>substrate</name>
    </ligand>
</feature>
<accession>A0A1F6NL73</accession>
<dbReference type="Pfam" id="PF00557">
    <property type="entry name" value="Peptidase_M24"/>
    <property type="match status" value="1"/>
</dbReference>
<dbReference type="InterPro" id="IPR001714">
    <property type="entry name" value="Pept_M24_MAP"/>
</dbReference>
<dbReference type="InterPro" id="IPR000994">
    <property type="entry name" value="Pept_M24"/>
</dbReference>
<evidence type="ECO:0000256" key="1">
    <source>
        <dbReference type="ARBA" id="ARBA00002521"/>
    </source>
</evidence>
<keyword evidence="3 6" id="KW-0645">Protease</keyword>
<feature type="binding site" evidence="6">
    <location>
        <position position="246"/>
    </location>
    <ligand>
        <name>a divalent metal cation</name>
        <dbReference type="ChEBI" id="CHEBI:60240"/>
        <label>1</label>
    </ligand>
</feature>
<dbReference type="GO" id="GO:0046872">
    <property type="term" value="F:metal ion binding"/>
    <property type="evidence" value="ECO:0007669"/>
    <property type="project" value="UniProtKB-UniRule"/>
</dbReference>
<feature type="binding site" evidence="6">
    <location>
        <position position="188"/>
    </location>
    <ligand>
        <name>substrate</name>
    </ligand>
</feature>
<evidence type="ECO:0000256" key="7">
    <source>
        <dbReference type="RuleBase" id="RU003653"/>
    </source>
</evidence>
<evidence type="ECO:0000313" key="9">
    <source>
        <dbReference type="EMBL" id="OGH84609.1"/>
    </source>
</evidence>
<evidence type="ECO:0000313" key="10">
    <source>
        <dbReference type="Proteomes" id="UP000177803"/>
    </source>
</evidence>
<dbReference type="InterPro" id="IPR036005">
    <property type="entry name" value="Creatinase/aminopeptidase-like"/>
</dbReference>
<keyword evidence="2 6" id="KW-0031">Aminopeptidase</keyword>
<dbReference type="HAMAP" id="MF_01974">
    <property type="entry name" value="MetAP_1"/>
    <property type="match status" value="1"/>
</dbReference>
<protein>
    <recommendedName>
        <fullName evidence="6 7">Methionine aminopeptidase</fullName>
        <shortName evidence="6">MAP</shortName>
        <shortName evidence="6">MetAP</shortName>
        <ecNumber evidence="6 7">3.4.11.18</ecNumber>
    </recommendedName>
    <alternativeName>
        <fullName evidence="6">Peptidase M</fullName>
    </alternativeName>
</protein>
<dbReference type="EC" id="3.4.11.18" evidence="6 7"/>
<comment type="similarity">
    <text evidence="6">Belongs to the peptidase M24A family. Methionine aminopeptidase type 1 subfamily.</text>
</comment>
<reference evidence="9 10" key="1">
    <citation type="journal article" date="2016" name="Nat. Commun.">
        <title>Thousands of microbial genomes shed light on interconnected biogeochemical processes in an aquifer system.</title>
        <authorList>
            <person name="Anantharaman K."/>
            <person name="Brown C.T."/>
            <person name="Hug L.A."/>
            <person name="Sharon I."/>
            <person name="Castelle C.J."/>
            <person name="Probst A.J."/>
            <person name="Thomas B.C."/>
            <person name="Singh A."/>
            <person name="Wilkins M.J."/>
            <person name="Karaoz U."/>
            <person name="Brodie E.L."/>
            <person name="Williams K.H."/>
            <person name="Hubbard S.S."/>
            <person name="Banfield J.F."/>
        </authorList>
    </citation>
    <scope>NUCLEOTIDE SEQUENCE [LARGE SCALE GENOMIC DNA]</scope>
</reference>
<comment type="caution">
    <text evidence="9">The sequence shown here is derived from an EMBL/GenBank/DDBJ whole genome shotgun (WGS) entry which is preliminary data.</text>
</comment>
<dbReference type="PRINTS" id="PR00599">
    <property type="entry name" value="MAPEPTIDASE"/>
</dbReference>
<feature type="binding site" evidence="6">
    <location>
        <position position="215"/>
    </location>
    <ligand>
        <name>a divalent metal cation</name>
        <dbReference type="ChEBI" id="CHEBI:60240"/>
        <label>2</label>
        <note>catalytic</note>
    </ligand>
</feature>
<keyword evidence="5 6" id="KW-0378">Hydrolase</keyword>
<evidence type="ECO:0000259" key="8">
    <source>
        <dbReference type="Pfam" id="PF00557"/>
    </source>
</evidence>
<dbReference type="GO" id="GO:0005829">
    <property type="term" value="C:cytosol"/>
    <property type="evidence" value="ECO:0007669"/>
    <property type="project" value="TreeGrafter"/>
</dbReference>
<comment type="catalytic activity">
    <reaction evidence="6 7">
        <text>Release of N-terminal amino acids, preferentially methionine, from peptides and arylamides.</text>
        <dbReference type="EC" id="3.4.11.18"/>
    </reaction>
</comment>
<evidence type="ECO:0000256" key="6">
    <source>
        <dbReference type="HAMAP-Rule" id="MF_01974"/>
    </source>
</evidence>
<evidence type="ECO:0000256" key="4">
    <source>
        <dbReference type="ARBA" id="ARBA00022723"/>
    </source>
</evidence>
<dbReference type="GO" id="GO:0006508">
    <property type="term" value="P:proteolysis"/>
    <property type="evidence" value="ECO:0007669"/>
    <property type="project" value="UniProtKB-KW"/>
</dbReference>
<name>A0A1F6NL73_9BACT</name>
<dbReference type="SUPFAM" id="SSF55920">
    <property type="entry name" value="Creatinase/aminopeptidase"/>
    <property type="match status" value="1"/>
</dbReference>
<dbReference type="AlphaFoldDB" id="A0A1F6NL73"/>
<feature type="binding site" evidence="6">
    <location>
        <position position="117"/>
    </location>
    <ligand>
        <name>a divalent metal cation</name>
        <dbReference type="ChEBI" id="CHEBI:60240"/>
        <label>2</label>
        <note>catalytic</note>
    </ligand>
</feature>
<comment type="cofactor">
    <cofactor evidence="6">
        <name>Co(2+)</name>
        <dbReference type="ChEBI" id="CHEBI:48828"/>
    </cofactor>
    <cofactor evidence="6">
        <name>Zn(2+)</name>
        <dbReference type="ChEBI" id="CHEBI:29105"/>
    </cofactor>
    <cofactor evidence="6">
        <name>Mn(2+)</name>
        <dbReference type="ChEBI" id="CHEBI:29035"/>
    </cofactor>
    <cofactor evidence="6">
        <name>Fe(2+)</name>
        <dbReference type="ChEBI" id="CHEBI:29033"/>
    </cofactor>
    <text evidence="6">Binds 2 divalent metal cations per subunit. Has a high-affinity and a low affinity metal-binding site. The true nature of the physiological cofactor is under debate. The enzyme is active with cobalt, zinc, manganese or divalent iron ions. Most likely, methionine aminopeptidases function as mononuclear Fe(2+)-metalloproteases under physiological conditions, and the catalytically relevant metal-binding site has been assigned to the histidine-containing high-affinity site.</text>
</comment>
<feature type="binding site" evidence="6">
    <location>
        <position position="117"/>
    </location>
    <ligand>
        <name>a divalent metal cation</name>
        <dbReference type="ChEBI" id="CHEBI:60240"/>
        <label>1</label>
    </ligand>
</feature>
<keyword evidence="4 6" id="KW-0479">Metal-binding</keyword>
<dbReference type="Gene3D" id="3.90.230.10">
    <property type="entry name" value="Creatinase/methionine aminopeptidase superfamily"/>
    <property type="match status" value="1"/>
</dbReference>
<comment type="function">
    <text evidence="1 6">Removes the N-terminal methionine from nascent proteins. The N-terminal methionine is often cleaved when the second residue in the primary sequence is small and uncharged (Met-Ala-, Cys, Gly, Pro, Ser, Thr, or Val). Requires deformylation of the N(alpha)-formylated initiator methionine before it can be hydrolyzed.</text>
</comment>
<feature type="binding site" evidence="6">
    <location>
        <position position="181"/>
    </location>
    <ligand>
        <name>a divalent metal cation</name>
        <dbReference type="ChEBI" id="CHEBI:60240"/>
        <label>2</label>
        <note>catalytic</note>
    </ligand>
</feature>
<sequence>MLIKTKQDIAQIVKSGKIIGEILSKLAKMVVPGVSTFEVDAMAEKLIIKAGGKPAFKGYRSHADDVPFPSTICASCNAELVHGIAKKDKILKSGDIFSVDIGMEWPYKKGTRGFFTDTAITVAVGDIDPRTRELMRVTRQSLEEGIKAIKPGRPLSDIGHAVEDYVKSQGRYGIVRDLVGHGVGHDVHEAPSIPNYYDKNLDKFIMRPGMVLAIEPMISLGDWRVKTADDGWTIEMSDGSMCAHYEHTVIVTARGHEVATRRPNEKKEML</sequence>
<dbReference type="GO" id="GO:0004239">
    <property type="term" value="F:initiator methionyl aminopeptidase activity"/>
    <property type="evidence" value="ECO:0007669"/>
    <property type="project" value="UniProtKB-UniRule"/>
</dbReference>
<dbReference type="InterPro" id="IPR002467">
    <property type="entry name" value="Pept_M24A_MAP1"/>
</dbReference>
<gene>
    <name evidence="6" type="primary">map</name>
    <name evidence="9" type="ORF">A2261_03210</name>
</gene>
<dbReference type="NCBIfam" id="TIGR00500">
    <property type="entry name" value="met_pdase_I"/>
    <property type="match status" value="1"/>
</dbReference>